<dbReference type="Gene3D" id="1.25.40.180">
    <property type="match status" value="1"/>
</dbReference>
<protein>
    <submittedName>
        <fullName evidence="1">Uncharacterized protein</fullName>
    </submittedName>
</protein>
<proteinExistence type="predicted"/>
<dbReference type="InterPro" id="IPR040160">
    <property type="entry name" value="Mxt"/>
</dbReference>
<dbReference type="GO" id="GO:0045727">
    <property type="term" value="P:positive regulation of translation"/>
    <property type="evidence" value="ECO:0007669"/>
    <property type="project" value="InterPro"/>
</dbReference>
<reference evidence="1" key="1">
    <citation type="submission" date="2021-10" db="EMBL/GenBank/DDBJ databases">
        <title>Tropical sea cucumber genome reveals ecological adaptation and Cuvierian tubules defense mechanism.</title>
        <authorList>
            <person name="Chen T."/>
        </authorList>
    </citation>
    <scope>NUCLEOTIDE SEQUENCE</scope>
    <source>
        <strain evidence="1">Nanhai2018</strain>
        <tissue evidence="1">Muscle</tissue>
    </source>
</reference>
<comment type="caution">
    <text evidence="1">The sequence shown here is derived from an EMBL/GenBank/DDBJ whole genome shotgun (WGS) entry which is preliminary data.</text>
</comment>
<name>A0A9Q1CA23_HOLLE</name>
<dbReference type="PANTHER" id="PTHR20849">
    <property type="entry name" value="EUKARYOTIC TRANSLATION INITIATION FACTOR 4E-BINDING PROTEIN MEXTLI"/>
    <property type="match status" value="1"/>
</dbReference>
<evidence type="ECO:0000313" key="1">
    <source>
        <dbReference type="EMBL" id="KAJ8041958.1"/>
    </source>
</evidence>
<dbReference type="AlphaFoldDB" id="A0A9Q1CA23"/>
<sequence length="82" mass="9861">MCWGGLHWMLKTIGAELDIKYEDSMDELYETLRDLILDNTRSKSSRWKMMELLELRAHNWENADSISEYYENPANFMVRNIK</sequence>
<dbReference type="GO" id="GO:0034518">
    <property type="term" value="C:RNA cap binding complex"/>
    <property type="evidence" value="ECO:0007669"/>
    <property type="project" value="TreeGrafter"/>
</dbReference>
<dbReference type="GO" id="GO:0008190">
    <property type="term" value="F:eukaryotic initiation factor 4E binding"/>
    <property type="evidence" value="ECO:0007669"/>
    <property type="project" value="InterPro"/>
</dbReference>
<dbReference type="PANTHER" id="PTHR20849:SF2">
    <property type="entry name" value="EUKARYOTIC TRANSLATION INITIATION FACTOR 4E-BINDING PROTEIN MEXTLI"/>
    <property type="match status" value="1"/>
</dbReference>
<dbReference type="EMBL" id="JAIZAY010000005">
    <property type="protein sequence ID" value="KAJ8041958.1"/>
    <property type="molecule type" value="Genomic_DNA"/>
</dbReference>
<dbReference type="GO" id="GO:0005737">
    <property type="term" value="C:cytoplasm"/>
    <property type="evidence" value="ECO:0007669"/>
    <property type="project" value="TreeGrafter"/>
</dbReference>
<accession>A0A9Q1CA23</accession>
<dbReference type="GO" id="GO:1901190">
    <property type="term" value="P:regulation of formation of translation initiation ternary complex"/>
    <property type="evidence" value="ECO:0007669"/>
    <property type="project" value="TreeGrafter"/>
</dbReference>
<organism evidence="1 2">
    <name type="scientific">Holothuria leucospilota</name>
    <name type="common">Black long sea cucumber</name>
    <name type="synonym">Mertensiothuria leucospilota</name>
    <dbReference type="NCBI Taxonomy" id="206669"/>
    <lineage>
        <taxon>Eukaryota</taxon>
        <taxon>Metazoa</taxon>
        <taxon>Echinodermata</taxon>
        <taxon>Eleutherozoa</taxon>
        <taxon>Echinozoa</taxon>
        <taxon>Holothuroidea</taxon>
        <taxon>Aspidochirotacea</taxon>
        <taxon>Aspidochirotida</taxon>
        <taxon>Holothuriidae</taxon>
        <taxon>Holothuria</taxon>
    </lineage>
</organism>
<gene>
    <name evidence="1" type="ORF">HOLleu_12904</name>
</gene>
<dbReference type="GO" id="GO:0003743">
    <property type="term" value="F:translation initiation factor activity"/>
    <property type="evidence" value="ECO:0007669"/>
    <property type="project" value="TreeGrafter"/>
</dbReference>
<dbReference type="OrthoDB" id="6357832at2759"/>
<keyword evidence="2" id="KW-1185">Reference proteome</keyword>
<evidence type="ECO:0000313" key="2">
    <source>
        <dbReference type="Proteomes" id="UP001152320"/>
    </source>
</evidence>
<dbReference type="Proteomes" id="UP001152320">
    <property type="component" value="Chromosome 5"/>
</dbReference>